<keyword evidence="4" id="KW-1185">Reference proteome</keyword>
<dbReference type="InterPro" id="IPR050741">
    <property type="entry name" value="Acyl-CoA_dehydrogenase"/>
</dbReference>
<dbReference type="InterPro" id="IPR013786">
    <property type="entry name" value="AcylCoA_DH/ox_N"/>
</dbReference>
<feature type="domain" description="Acyl-CoA dehydrogenase/oxidase N-terminal" evidence="2">
    <location>
        <begin position="29"/>
        <end position="119"/>
    </location>
</feature>
<dbReference type="PANTHER" id="PTHR48083:SF37">
    <property type="entry name" value="DEHYDROGENASE, PUTATIVE-RELATED"/>
    <property type="match status" value="1"/>
</dbReference>
<evidence type="ECO:0000259" key="2">
    <source>
        <dbReference type="Pfam" id="PF02771"/>
    </source>
</evidence>
<organism evidence="3 4">
    <name type="scientific">Roseicella frigidaeris</name>
    <dbReference type="NCBI Taxonomy" id="2230885"/>
    <lineage>
        <taxon>Bacteria</taxon>
        <taxon>Pseudomonadati</taxon>
        <taxon>Pseudomonadota</taxon>
        <taxon>Alphaproteobacteria</taxon>
        <taxon>Acetobacterales</taxon>
        <taxon>Roseomonadaceae</taxon>
        <taxon>Roseicella</taxon>
    </lineage>
</organism>
<dbReference type="Gene3D" id="1.10.540.10">
    <property type="entry name" value="Acyl-CoA dehydrogenase/oxidase, N-terminal domain"/>
    <property type="match status" value="1"/>
</dbReference>
<comment type="caution">
    <text evidence="3">The sequence shown here is derived from an EMBL/GenBank/DDBJ whole genome shotgun (WGS) entry which is preliminary data.</text>
</comment>
<dbReference type="SUPFAM" id="SSF47203">
    <property type="entry name" value="Acyl-CoA dehydrogenase C-terminal domain-like"/>
    <property type="match status" value="1"/>
</dbReference>
<dbReference type="GO" id="GO:0005737">
    <property type="term" value="C:cytoplasm"/>
    <property type="evidence" value="ECO:0007669"/>
    <property type="project" value="TreeGrafter"/>
</dbReference>
<dbReference type="Proteomes" id="UP000249065">
    <property type="component" value="Unassembled WGS sequence"/>
</dbReference>
<evidence type="ECO:0000313" key="4">
    <source>
        <dbReference type="Proteomes" id="UP000249065"/>
    </source>
</evidence>
<dbReference type="PANTHER" id="PTHR48083">
    <property type="entry name" value="MEDIUM-CHAIN SPECIFIC ACYL-COA DEHYDROGENASE, MITOCHONDRIAL-RELATED"/>
    <property type="match status" value="1"/>
</dbReference>
<dbReference type="InterPro" id="IPR036250">
    <property type="entry name" value="AcylCo_DH-like_C"/>
</dbReference>
<dbReference type="GO" id="GO:0050660">
    <property type="term" value="F:flavin adenine dinucleotide binding"/>
    <property type="evidence" value="ECO:0007669"/>
    <property type="project" value="InterPro"/>
</dbReference>
<dbReference type="InterPro" id="IPR046373">
    <property type="entry name" value="Acyl-CoA_Oxase/DH_mid-dom_sf"/>
</dbReference>
<sequence length="384" mass="39345">MSLIQPTPPLPPADLPALLAGLRRALPGIAARAPARDADGAFPAEDVAALREAGFLAAPLPPALGGQGLGTSPEGAAALCTALRLIGRASLPLGRLWEGHVNALRLIMAHGDSAQRQEAARDARAGRLFAVWNTGAPGEPPLGIEHRGERIRLTGRKILCSGAGSVERALVTGIATPGEPTRLVLLPLAPGERADLSGWTAQGMRASASGAIDVTGLELPAAALIGPPGAYESQPDFAAGAWRFAAVQTGGIEALAAALRAHLHRLGRGGDAIQAARLGEVAMQAETARLWVEAAAPRAEAGDAGESAIAFTGLARTAVERAAMEALALTERAIGLQAFLRPHEAERIARDLSTYLRQPGPDRALGGAAAHVLAAAAEPGDLWD</sequence>
<reference evidence="4" key="1">
    <citation type="submission" date="2018-06" db="EMBL/GenBank/DDBJ databases">
        <authorList>
            <person name="Khan S.A."/>
        </authorList>
    </citation>
    <scope>NUCLEOTIDE SEQUENCE [LARGE SCALE GENOMIC DNA]</scope>
    <source>
        <strain evidence="4">DB-1506</strain>
    </source>
</reference>
<proteinExistence type="predicted"/>
<dbReference type="SUPFAM" id="SSF56645">
    <property type="entry name" value="Acyl-CoA dehydrogenase NM domain-like"/>
    <property type="match status" value="1"/>
</dbReference>
<dbReference type="EMBL" id="QLIX01000026">
    <property type="protein sequence ID" value="RAI56137.1"/>
    <property type="molecule type" value="Genomic_DNA"/>
</dbReference>
<name>A0A327M130_9PROT</name>
<dbReference type="AlphaFoldDB" id="A0A327M130"/>
<dbReference type="InterPro" id="IPR009100">
    <property type="entry name" value="AcylCoA_DH/oxidase_NM_dom_sf"/>
</dbReference>
<dbReference type="InterPro" id="IPR037069">
    <property type="entry name" value="AcylCoA_DH/ox_N_sf"/>
</dbReference>
<protein>
    <submittedName>
        <fullName evidence="3">Acyl-CoA dehydrogenase</fullName>
    </submittedName>
</protein>
<keyword evidence="1" id="KW-0560">Oxidoreductase</keyword>
<dbReference type="Gene3D" id="2.40.110.10">
    <property type="entry name" value="Butyryl-CoA Dehydrogenase, subunit A, domain 2"/>
    <property type="match status" value="1"/>
</dbReference>
<evidence type="ECO:0000256" key="1">
    <source>
        <dbReference type="ARBA" id="ARBA00023002"/>
    </source>
</evidence>
<gene>
    <name evidence="3" type="ORF">DOO78_22560</name>
</gene>
<dbReference type="Pfam" id="PF02771">
    <property type="entry name" value="Acyl-CoA_dh_N"/>
    <property type="match status" value="1"/>
</dbReference>
<dbReference type="GO" id="GO:0003995">
    <property type="term" value="F:acyl-CoA dehydrogenase activity"/>
    <property type="evidence" value="ECO:0007669"/>
    <property type="project" value="TreeGrafter"/>
</dbReference>
<dbReference type="RefSeq" id="WP_111472144.1">
    <property type="nucleotide sequence ID" value="NZ_QLIX01000026.1"/>
</dbReference>
<dbReference type="GO" id="GO:0033539">
    <property type="term" value="P:fatty acid beta-oxidation using acyl-CoA dehydrogenase"/>
    <property type="evidence" value="ECO:0007669"/>
    <property type="project" value="TreeGrafter"/>
</dbReference>
<accession>A0A327M130</accession>
<evidence type="ECO:0000313" key="3">
    <source>
        <dbReference type="EMBL" id="RAI56137.1"/>
    </source>
</evidence>
<dbReference type="OrthoDB" id="2986495at2"/>